<feature type="domain" description="CxC5 like cysteine cluster associated with KDZ" evidence="1">
    <location>
        <begin position="3"/>
        <end position="47"/>
    </location>
</feature>
<name>S8DK14_FOMSC</name>
<dbReference type="eggNOG" id="ENOG502S1HF">
    <property type="taxonomic scope" value="Eukaryota"/>
</dbReference>
<accession>S8DK14</accession>
<proteinExistence type="predicted"/>
<keyword evidence="4" id="KW-1185">Reference proteome</keyword>
<dbReference type="InterPro" id="IPR041539">
    <property type="entry name" value="CxC5"/>
</dbReference>
<feature type="domain" description="CxC5 like cysteine cluster associated with KDZ" evidence="1">
    <location>
        <begin position="48"/>
        <end position="83"/>
    </location>
</feature>
<evidence type="ECO:0000313" key="3">
    <source>
        <dbReference type="EMBL" id="EPS93911.1"/>
    </source>
</evidence>
<dbReference type="Pfam" id="PF18721">
    <property type="entry name" value="CxC6"/>
    <property type="match status" value="1"/>
</dbReference>
<evidence type="ECO:0008006" key="5">
    <source>
        <dbReference type="Google" id="ProtNLM"/>
    </source>
</evidence>
<evidence type="ECO:0000313" key="4">
    <source>
        <dbReference type="Proteomes" id="UP000015241"/>
    </source>
</evidence>
<protein>
    <recommendedName>
        <fullName evidence="5">CxC6 like cysteine cluster associated with KDZ domain-containing protein</fullName>
    </recommendedName>
</protein>
<dbReference type="InterPro" id="IPR040898">
    <property type="entry name" value="CxC6"/>
</dbReference>
<dbReference type="Proteomes" id="UP000015241">
    <property type="component" value="Unassembled WGS sequence"/>
</dbReference>
<dbReference type="AlphaFoldDB" id="S8DK14"/>
<dbReference type="HOGENOM" id="CLU_004966_1_0_1"/>
<gene>
    <name evidence="3" type="ORF">FOMPIDRAFT_130589</name>
</gene>
<dbReference type="OrthoDB" id="2800707at2759"/>
<reference evidence="3 4" key="1">
    <citation type="journal article" date="2012" name="Science">
        <title>The Paleozoic origin of enzymatic lignin decomposition reconstructed from 31 fungal genomes.</title>
        <authorList>
            <person name="Floudas D."/>
            <person name="Binder M."/>
            <person name="Riley R."/>
            <person name="Barry K."/>
            <person name="Blanchette R.A."/>
            <person name="Henrissat B."/>
            <person name="Martinez A.T."/>
            <person name="Otillar R."/>
            <person name="Spatafora J.W."/>
            <person name="Yadav J.S."/>
            <person name="Aerts A."/>
            <person name="Benoit I."/>
            <person name="Boyd A."/>
            <person name="Carlson A."/>
            <person name="Copeland A."/>
            <person name="Coutinho P.M."/>
            <person name="de Vries R.P."/>
            <person name="Ferreira P."/>
            <person name="Findley K."/>
            <person name="Foster B."/>
            <person name="Gaskell J."/>
            <person name="Glotzer D."/>
            <person name="Gorecki P."/>
            <person name="Heitman J."/>
            <person name="Hesse C."/>
            <person name="Hori C."/>
            <person name="Igarashi K."/>
            <person name="Jurgens J.A."/>
            <person name="Kallen N."/>
            <person name="Kersten P."/>
            <person name="Kohler A."/>
            <person name="Kuees U."/>
            <person name="Kumar T.K.A."/>
            <person name="Kuo A."/>
            <person name="LaButti K."/>
            <person name="Larrondo L.F."/>
            <person name="Lindquist E."/>
            <person name="Ling A."/>
            <person name="Lombard V."/>
            <person name="Lucas S."/>
            <person name="Lundell T."/>
            <person name="Martin R."/>
            <person name="McLaughlin D.J."/>
            <person name="Morgenstern I."/>
            <person name="Morin E."/>
            <person name="Murat C."/>
            <person name="Nagy L.G."/>
            <person name="Nolan M."/>
            <person name="Ohm R.A."/>
            <person name="Patyshakuliyeva A."/>
            <person name="Rokas A."/>
            <person name="Ruiz-Duenas F.J."/>
            <person name="Sabat G."/>
            <person name="Salamov A."/>
            <person name="Samejima M."/>
            <person name="Schmutz J."/>
            <person name="Slot J.C."/>
            <person name="St John F."/>
            <person name="Stenlid J."/>
            <person name="Sun H."/>
            <person name="Sun S."/>
            <person name="Syed K."/>
            <person name="Tsang A."/>
            <person name="Wiebenga A."/>
            <person name="Young D."/>
            <person name="Pisabarro A."/>
            <person name="Eastwood D.C."/>
            <person name="Martin F."/>
            <person name="Cullen D."/>
            <person name="Grigoriev I.V."/>
            <person name="Hibbett D.S."/>
        </authorList>
    </citation>
    <scope>NUCLEOTIDE SEQUENCE</scope>
    <source>
        <strain evidence="4">FP-58527</strain>
    </source>
</reference>
<feature type="domain" description="CxC6 like cysteine cluster associated with KDZ" evidence="2">
    <location>
        <begin position="164"/>
        <end position="228"/>
    </location>
</feature>
<sequence>MNHTLLKKPESRQVVLFTFGEGALPAYSVHLYCEGCNTNYHHNYKVSSEHHFVETRVINMWINLMLTAWTLATNCANFYNNTLARCHAPEGWPFKFELITEHVCDAFTILSLLEDCLQHAGTVLRLPHSGLQKDHVLHKCDVCTWYYDLQANGMSKSPNCSVVVIDGLTIGHPCCGEHNCQIPLANNCHQFCPEHDSKHHSCAIIGCNLRTEPDSLVCSSPTHCAIEARNCERGQARFQLRKWLQRAQELIKRTYKDGPYPEHIFFDNNCRIASMPVVHNDPIFKDTGLTVDVFHFTCKHKITDTFCQTTCNPWAFPELRSDEGGWYFNSSIAEQTNVWLGGYNFFLDEMVMQRNRHTIAKLEKRGKLLGHWIAM</sequence>
<dbReference type="STRING" id="743788.S8DK14"/>
<dbReference type="Pfam" id="PF18718">
    <property type="entry name" value="CxC5"/>
    <property type="match status" value="2"/>
</dbReference>
<dbReference type="InParanoid" id="S8DK14"/>
<evidence type="ECO:0000259" key="1">
    <source>
        <dbReference type="Pfam" id="PF18718"/>
    </source>
</evidence>
<organism evidence="3 4">
    <name type="scientific">Fomitopsis schrenkii</name>
    <name type="common">Brown rot fungus</name>
    <dbReference type="NCBI Taxonomy" id="2126942"/>
    <lineage>
        <taxon>Eukaryota</taxon>
        <taxon>Fungi</taxon>
        <taxon>Dikarya</taxon>
        <taxon>Basidiomycota</taxon>
        <taxon>Agaricomycotina</taxon>
        <taxon>Agaricomycetes</taxon>
        <taxon>Polyporales</taxon>
        <taxon>Fomitopsis</taxon>
    </lineage>
</organism>
<evidence type="ECO:0000259" key="2">
    <source>
        <dbReference type="Pfam" id="PF18721"/>
    </source>
</evidence>
<dbReference type="EMBL" id="KE504252">
    <property type="protein sequence ID" value="EPS93911.1"/>
    <property type="molecule type" value="Genomic_DNA"/>
</dbReference>